<feature type="non-terminal residue" evidence="2">
    <location>
        <position position="225"/>
    </location>
</feature>
<proteinExistence type="predicted"/>
<accession>A0A1Q3D2F1</accession>
<dbReference type="CDD" id="cd01650">
    <property type="entry name" value="RT_nLTR_like"/>
    <property type="match status" value="1"/>
</dbReference>
<gene>
    <name evidence="2" type="ORF">CFOL_v3_30053</name>
</gene>
<evidence type="ECO:0000313" key="3">
    <source>
        <dbReference type="Proteomes" id="UP000187406"/>
    </source>
</evidence>
<dbReference type="PROSITE" id="PS50878">
    <property type="entry name" value="RT_POL"/>
    <property type="match status" value="1"/>
</dbReference>
<dbReference type="EMBL" id="BDDD01003976">
    <property type="protein sequence ID" value="GAV86625.1"/>
    <property type="molecule type" value="Genomic_DNA"/>
</dbReference>
<sequence>FFRDAWSIVGEDCTQAILSFFATGFMPRSLNATALALVPKVKCPERMSDFRPIACCNFLYKTISKILANRLKLALQHLVDPAQSAFVKGRNIRHNILLAQELLRGYHLNRGAARCAFKVDIHKAYDTIEWDFVLAMLTKVGCPRNFVGWVRQCISSPMYLVILNGSMYGFFPGERGLRQGDPLSPYLFALSMDLLSHLLHPSVLGRQFRFHPRCQRVGITHLCYA</sequence>
<dbReference type="PANTHER" id="PTHR46890:SF48">
    <property type="entry name" value="RNA-DIRECTED DNA POLYMERASE"/>
    <property type="match status" value="1"/>
</dbReference>
<comment type="caution">
    <text evidence="2">The sequence shown here is derived from an EMBL/GenBank/DDBJ whole genome shotgun (WGS) entry which is preliminary data.</text>
</comment>
<keyword evidence="3" id="KW-1185">Reference proteome</keyword>
<dbReference type="InterPro" id="IPR000477">
    <property type="entry name" value="RT_dom"/>
</dbReference>
<dbReference type="AlphaFoldDB" id="A0A1Q3D2F1"/>
<protein>
    <submittedName>
        <fullName evidence="2">RVT_1 domain-containing protein/Exo_endo_phos domain-containing protein/DUF4283 domain-containing protein/zf-CCHC_4 domain-containing protein</fullName>
    </submittedName>
</protein>
<name>A0A1Q3D2F1_CEPFO</name>
<evidence type="ECO:0000259" key="1">
    <source>
        <dbReference type="PROSITE" id="PS50878"/>
    </source>
</evidence>
<organism evidence="2 3">
    <name type="scientific">Cephalotus follicularis</name>
    <name type="common">Albany pitcher plant</name>
    <dbReference type="NCBI Taxonomy" id="3775"/>
    <lineage>
        <taxon>Eukaryota</taxon>
        <taxon>Viridiplantae</taxon>
        <taxon>Streptophyta</taxon>
        <taxon>Embryophyta</taxon>
        <taxon>Tracheophyta</taxon>
        <taxon>Spermatophyta</taxon>
        <taxon>Magnoliopsida</taxon>
        <taxon>eudicotyledons</taxon>
        <taxon>Gunneridae</taxon>
        <taxon>Pentapetalae</taxon>
        <taxon>rosids</taxon>
        <taxon>fabids</taxon>
        <taxon>Oxalidales</taxon>
        <taxon>Cephalotaceae</taxon>
        <taxon>Cephalotus</taxon>
    </lineage>
</organism>
<dbReference type="InterPro" id="IPR043502">
    <property type="entry name" value="DNA/RNA_pol_sf"/>
</dbReference>
<reference evidence="3" key="1">
    <citation type="submission" date="2016-04" db="EMBL/GenBank/DDBJ databases">
        <title>Cephalotus genome sequencing.</title>
        <authorList>
            <person name="Fukushima K."/>
            <person name="Hasebe M."/>
            <person name="Fang X."/>
        </authorList>
    </citation>
    <scope>NUCLEOTIDE SEQUENCE [LARGE SCALE GENOMIC DNA]</scope>
    <source>
        <strain evidence="3">cv. St1</strain>
    </source>
</reference>
<dbReference type="SUPFAM" id="SSF56672">
    <property type="entry name" value="DNA/RNA polymerases"/>
    <property type="match status" value="1"/>
</dbReference>
<evidence type="ECO:0000313" key="2">
    <source>
        <dbReference type="EMBL" id="GAV86625.1"/>
    </source>
</evidence>
<dbReference type="Pfam" id="PF00078">
    <property type="entry name" value="RVT_1"/>
    <property type="match status" value="1"/>
</dbReference>
<feature type="non-terminal residue" evidence="2">
    <location>
        <position position="1"/>
    </location>
</feature>
<dbReference type="InterPro" id="IPR052343">
    <property type="entry name" value="Retrotransposon-Effector_Assoc"/>
</dbReference>
<dbReference type="Proteomes" id="UP000187406">
    <property type="component" value="Unassembled WGS sequence"/>
</dbReference>
<dbReference type="PANTHER" id="PTHR46890">
    <property type="entry name" value="NON-LTR RETROLELEMENT REVERSE TRANSCRIPTASE-LIKE PROTEIN-RELATED"/>
    <property type="match status" value="1"/>
</dbReference>
<feature type="domain" description="Reverse transcriptase" evidence="1">
    <location>
        <begin position="19"/>
        <end position="225"/>
    </location>
</feature>
<dbReference type="OrthoDB" id="684496at2759"/>